<dbReference type="GO" id="GO:0016592">
    <property type="term" value="C:mediator complex"/>
    <property type="evidence" value="ECO:0007669"/>
    <property type="project" value="InterPro"/>
</dbReference>
<dbReference type="FunFam" id="2.40.320.10:FF:000001">
    <property type="entry name" value="Mediator of RNA polymerase II transcription subunit 18"/>
    <property type="match status" value="1"/>
</dbReference>
<evidence type="ECO:0000256" key="10">
    <source>
        <dbReference type="RuleBase" id="RU364150"/>
    </source>
</evidence>
<proteinExistence type="inferred from homology"/>
<evidence type="ECO:0000256" key="7">
    <source>
        <dbReference type="ARBA" id="ARBA00023242"/>
    </source>
</evidence>
<evidence type="ECO:0000256" key="9">
    <source>
        <dbReference type="ARBA" id="ARBA00032012"/>
    </source>
</evidence>
<protein>
    <recommendedName>
        <fullName evidence="3 10">Mediator of RNA polymerase II transcription subunit 18</fullName>
    </recommendedName>
    <alternativeName>
        <fullName evidence="9 10">Mediator complex subunit 18</fullName>
    </alternativeName>
</protein>
<keyword evidence="4 10" id="KW-0805">Transcription regulation</keyword>
<evidence type="ECO:0000256" key="5">
    <source>
        <dbReference type="ARBA" id="ARBA00023159"/>
    </source>
</evidence>
<evidence type="ECO:0000256" key="4">
    <source>
        <dbReference type="ARBA" id="ARBA00023015"/>
    </source>
</evidence>
<evidence type="ECO:0000313" key="12">
    <source>
        <dbReference type="RefSeq" id="XP_055901138.1"/>
    </source>
</evidence>
<dbReference type="OMA" id="FEYSVKG"/>
<keyword evidence="5 10" id="KW-0010">Activator</keyword>
<comment type="subcellular location">
    <subcellularLocation>
        <location evidence="1 10">Nucleus</location>
    </subcellularLocation>
</comment>
<dbReference type="AlphaFoldDB" id="A0A9W3BP39"/>
<dbReference type="PANTHER" id="PTHR13321">
    <property type="entry name" value="MEDIATOR OF RNA POLYMERASE II TRANSCRIPTION, SUBUNIT 18"/>
    <property type="match status" value="1"/>
</dbReference>
<keyword evidence="11" id="KW-1185">Reference proteome</keyword>
<comment type="similarity">
    <text evidence="2 10">Belongs to the Mediator complex subunit 18 family.</text>
</comment>
<evidence type="ECO:0000256" key="8">
    <source>
        <dbReference type="ARBA" id="ARBA00025687"/>
    </source>
</evidence>
<keyword evidence="7 10" id="KW-0539">Nucleus</keyword>
<dbReference type="GO" id="GO:0003712">
    <property type="term" value="F:transcription coregulator activity"/>
    <property type="evidence" value="ECO:0007669"/>
    <property type="project" value="InterPro"/>
</dbReference>
<dbReference type="Proteomes" id="UP001165740">
    <property type="component" value="Chromosome 10"/>
</dbReference>
<dbReference type="Pfam" id="PF09637">
    <property type="entry name" value="Med18"/>
    <property type="match status" value="1"/>
</dbReference>
<dbReference type="GO" id="GO:0006357">
    <property type="term" value="P:regulation of transcription by RNA polymerase II"/>
    <property type="evidence" value="ECO:0007669"/>
    <property type="project" value="InterPro"/>
</dbReference>
<dbReference type="GeneID" id="106067913"/>
<dbReference type="Gene3D" id="2.40.320.10">
    <property type="entry name" value="Hypothetical Protein Pfu-838710-001"/>
    <property type="match status" value="1"/>
</dbReference>
<evidence type="ECO:0000256" key="3">
    <source>
        <dbReference type="ARBA" id="ARBA00019612"/>
    </source>
</evidence>
<dbReference type="GO" id="GO:0006369">
    <property type="term" value="P:termination of RNA polymerase II transcription"/>
    <property type="evidence" value="ECO:0007669"/>
    <property type="project" value="TreeGrafter"/>
</dbReference>
<sequence length="217" mass="24736">METTSLAPSLKNIAPQQEYLLQASILDANRDVLLHRLRGLCDNAESNFETFADYEAVYVLSFLESSAVQQSQAVSFRVRHALDDPEAPDHIRYIGQAELGDRARPTLVRACLDVACSSNVREFLQEMGFKLDYDCVMKGYFFHKGRMKVTVYKIFRLLQPGKTDSSNWEPLSMSHLVELSVVAPLGQEQIGEDMKNFAEQLKPLVVLEKFDHRRLHN</sequence>
<reference evidence="12" key="1">
    <citation type="submission" date="2025-08" db="UniProtKB">
        <authorList>
            <consortium name="RefSeq"/>
        </authorList>
    </citation>
    <scope>IDENTIFICATION</scope>
</reference>
<name>A0A9W3BP39_BIOGL</name>
<comment type="function">
    <text evidence="8 10">Component of the Mediator complex, a coactivator involved in the regulated transcription of nearly all RNA polymerase II-dependent genes. Mediator functions as a bridge to convey information from gene-specific regulatory proteins to the basal RNA polymerase II transcription machinery. Mediator is recruited to promoters by direct interactions with regulatory proteins and serves as a scaffold for the assembly of a functional preinitiation complex with RNA polymerase II and the general transcription factors.</text>
</comment>
<dbReference type="PANTHER" id="PTHR13321:SF2">
    <property type="entry name" value="MEDIATOR OF RNA POLYMERASE II TRANSCRIPTION SUBUNIT 18"/>
    <property type="match status" value="1"/>
</dbReference>
<accession>A0A9W3BP39</accession>
<evidence type="ECO:0000256" key="1">
    <source>
        <dbReference type="ARBA" id="ARBA00004123"/>
    </source>
</evidence>
<evidence type="ECO:0000313" key="11">
    <source>
        <dbReference type="Proteomes" id="UP001165740"/>
    </source>
</evidence>
<comment type="subunit">
    <text evidence="10">Component of the Mediator complex.</text>
</comment>
<dbReference type="GO" id="GO:0070847">
    <property type="term" value="C:core mediator complex"/>
    <property type="evidence" value="ECO:0007669"/>
    <property type="project" value="TreeGrafter"/>
</dbReference>
<dbReference type="RefSeq" id="XP_055901138.1">
    <property type="nucleotide sequence ID" value="XM_056045163.1"/>
</dbReference>
<dbReference type="InterPro" id="IPR019095">
    <property type="entry name" value="Mediator_Med18"/>
</dbReference>
<keyword evidence="6 10" id="KW-0804">Transcription</keyword>
<evidence type="ECO:0000256" key="2">
    <source>
        <dbReference type="ARBA" id="ARBA00009814"/>
    </source>
</evidence>
<evidence type="ECO:0000256" key="6">
    <source>
        <dbReference type="ARBA" id="ARBA00023163"/>
    </source>
</evidence>
<dbReference type="OrthoDB" id="10018982at2759"/>
<organism evidence="11 12">
    <name type="scientific">Biomphalaria glabrata</name>
    <name type="common">Bloodfluke planorb</name>
    <name type="synonym">Freshwater snail</name>
    <dbReference type="NCBI Taxonomy" id="6526"/>
    <lineage>
        <taxon>Eukaryota</taxon>
        <taxon>Metazoa</taxon>
        <taxon>Spiralia</taxon>
        <taxon>Lophotrochozoa</taxon>
        <taxon>Mollusca</taxon>
        <taxon>Gastropoda</taxon>
        <taxon>Heterobranchia</taxon>
        <taxon>Euthyneura</taxon>
        <taxon>Panpulmonata</taxon>
        <taxon>Hygrophila</taxon>
        <taxon>Lymnaeoidea</taxon>
        <taxon>Planorbidae</taxon>
        <taxon>Biomphalaria</taxon>
    </lineage>
</organism>
<gene>
    <name evidence="12" type="primary">LOC106067913</name>
    <name evidence="10" type="synonym">MED18</name>
</gene>